<keyword evidence="6" id="KW-0378">Hydrolase</keyword>
<feature type="compositionally biased region" description="Low complexity" evidence="10">
    <location>
        <begin position="320"/>
        <end position="333"/>
    </location>
</feature>
<evidence type="ECO:0000256" key="7">
    <source>
        <dbReference type="ARBA" id="ARBA00023277"/>
    </source>
</evidence>
<dbReference type="Pfam" id="PF00652">
    <property type="entry name" value="Ricin_B_lectin"/>
    <property type="match status" value="1"/>
</dbReference>
<evidence type="ECO:0000313" key="13">
    <source>
        <dbReference type="EMBL" id="MFC4530381.1"/>
    </source>
</evidence>
<keyword evidence="14" id="KW-1185">Reference proteome</keyword>
<reference evidence="14" key="1">
    <citation type="journal article" date="2019" name="Int. J. Syst. Evol. Microbiol.">
        <title>The Global Catalogue of Microorganisms (GCM) 10K type strain sequencing project: providing services to taxonomists for standard genome sequencing and annotation.</title>
        <authorList>
            <consortium name="The Broad Institute Genomics Platform"/>
            <consortium name="The Broad Institute Genome Sequencing Center for Infectious Disease"/>
            <person name="Wu L."/>
            <person name="Ma J."/>
        </authorList>
    </citation>
    <scope>NUCLEOTIDE SEQUENCE [LARGE SCALE GENOMIC DNA]</scope>
    <source>
        <strain evidence="14">CGMCC 4.7132</strain>
    </source>
</reference>
<feature type="domain" description="Ricin B lectin" evidence="12">
    <location>
        <begin position="337"/>
        <end position="463"/>
    </location>
</feature>
<keyword evidence="4" id="KW-0858">Xylan degradation</keyword>
<evidence type="ECO:0000256" key="4">
    <source>
        <dbReference type="ARBA" id="ARBA00022651"/>
    </source>
</evidence>
<keyword evidence="5 11" id="KW-0732">Signal</keyword>
<keyword evidence="8" id="KW-0624">Polysaccharide degradation</keyword>
<dbReference type="SMART" id="SM00458">
    <property type="entry name" value="RICIN"/>
    <property type="match status" value="1"/>
</dbReference>
<dbReference type="PANTHER" id="PTHR38050">
    <property type="match status" value="1"/>
</dbReference>
<dbReference type="NCBIfam" id="NF035930">
    <property type="entry name" value="lectin_2"/>
    <property type="match status" value="1"/>
</dbReference>
<dbReference type="InterPro" id="IPR000772">
    <property type="entry name" value="Ricin_B_lectin"/>
</dbReference>
<keyword evidence="3" id="KW-0964">Secreted</keyword>
<dbReference type="InterPro" id="IPR035992">
    <property type="entry name" value="Ricin_B-like_lectins"/>
</dbReference>
<dbReference type="Gene3D" id="2.80.10.50">
    <property type="match status" value="1"/>
</dbReference>
<dbReference type="PROSITE" id="PS50231">
    <property type="entry name" value="RICIN_B_LECTIN"/>
    <property type="match status" value="1"/>
</dbReference>
<evidence type="ECO:0000313" key="14">
    <source>
        <dbReference type="Proteomes" id="UP001596004"/>
    </source>
</evidence>
<organism evidence="13 14">
    <name type="scientific">Sphaerisporangium dianthi</name>
    <dbReference type="NCBI Taxonomy" id="1436120"/>
    <lineage>
        <taxon>Bacteria</taxon>
        <taxon>Bacillati</taxon>
        <taxon>Actinomycetota</taxon>
        <taxon>Actinomycetes</taxon>
        <taxon>Streptosporangiales</taxon>
        <taxon>Streptosporangiaceae</taxon>
        <taxon>Sphaerisporangium</taxon>
    </lineage>
</organism>
<comment type="similarity">
    <text evidence="2">Belongs to the faeC family.</text>
</comment>
<evidence type="ECO:0000256" key="10">
    <source>
        <dbReference type="SAM" id="MobiDB-lite"/>
    </source>
</evidence>
<comment type="function">
    <text evidence="9">Involved in degradation of plant cell walls. Hydrolyzes the feruloyl-arabinose ester bond in arabinoxylans, and the feruloyl-galactose ester bond in pectin. Active against paranitrophenyl-acetate, methyl ferulate and wheat arabinoxylan.</text>
</comment>
<evidence type="ECO:0000256" key="5">
    <source>
        <dbReference type="ARBA" id="ARBA00022729"/>
    </source>
</evidence>
<evidence type="ECO:0000256" key="2">
    <source>
        <dbReference type="ARBA" id="ARBA00010278"/>
    </source>
</evidence>
<gene>
    <name evidence="13" type="ORF">ACFO60_06380</name>
</gene>
<dbReference type="SUPFAM" id="SSF50370">
    <property type="entry name" value="Ricin B-like lectins"/>
    <property type="match status" value="1"/>
</dbReference>
<accession>A0ABV9CB87</accession>
<feature type="chain" id="PRO_5047421225" evidence="11">
    <location>
        <begin position="26"/>
        <end position="463"/>
    </location>
</feature>
<sequence>MLRNRSLFTAIATAAVLVLTTSAQMALGASAPTSHTGQSALAATAGCGKTPTLRSGSQSITTSGKNRNFILRIPDNYNNNTPYRLIFGFHWNGGTANDVDSGGTSGYPWSYYGLRALSNNTSIFVAPQGLNNGWANSGGEDTTFVDDMIKRIEADLCVETSQRFAMGFSYGGGMSYSLACNRATVFRAVAVYSGGQLSGCSGGTEPVAYIGLHGLRDPVLNISTGRSLRDRFVRNNGCTAQNPPEPAQGSLTHIVTYYSGCRAGYPVAWAAFDAGHTPNPSDGKSGDFEPGENSWTRPVVWSFFTQFGGGNPSPSPTPTVTPTATPTVTPTGNPPATSALKGAGSGRCLDVNGASQTNGAQAQIWDCNGQANQRWTTTSAGELRVYGNKCLDVSGAGTADGASVVIWDCNGQNNQKWRLNTDGSITAVGANKCLDVSGSGTANGAKVHIWTCHGGANQKWARA</sequence>
<evidence type="ECO:0000256" key="1">
    <source>
        <dbReference type="ARBA" id="ARBA00004613"/>
    </source>
</evidence>
<proteinExistence type="inferred from homology"/>
<dbReference type="InterPro" id="IPR029058">
    <property type="entry name" value="AB_hydrolase_fold"/>
</dbReference>
<comment type="subcellular location">
    <subcellularLocation>
        <location evidence="1">Secreted</location>
    </subcellularLocation>
</comment>
<feature type="signal peptide" evidence="11">
    <location>
        <begin position="1"/>
        <end position="25"/>
    </location>
</feature>
<keyword evidence="7" id="KW-0119">Carbohydrate metabolism</keyword>
<name>A0ABV9CB87_9ACTN</name>
<evidence type="ECO:0000256" key="3">
    <source>
        <dbReference type="ARBA" id="ARBA00022525"/>
    </source>
</evidence>
<protein>
    <submittedName>
        <fullName evidence="13">Lectin</fullName>
    </submittedName>
</protein>
<dbReference type="Proteomes" id="UP001596004">
    <property type="component" value="Unassembled WGS sequence"/>
</dbReference>
<evidence type="ECO:0000256" key="9">
    <source>
        <dbReference type="ARBA" id="ARBA00025250"/>
    </source>
</evidence>
<dbReference type="CDD" id="cd23418">
    <property type="entry name" value="beta-trefoil_Ricin_XLN-like"/>
    <property type="match status" value="1"/>
</dbReference>
<dbReference type="InterPro" id="IPR043595">
    <property type="entry name" value="FaeB/C/D"/>
</dbReference>
<dbReference type="EMBL" id="JBHSFP010000003">
    <property type="protein sequence ID" value="MFC4530381.1"/>
    <property type="molecule type" value="Genomic_DNA"/>
</dbReference>
<dbReference type="PANTHER" id="PTHR38050:SF1">
    <property type="entry name" value="FERULOYL ESTERASE C"/>
    <property type="match status" value="1"/>
</dbReference>
<dbReference type="SUPFAM" id="SSF53474">
    <property type="entry name" value="alpha/beta-Hydrolases"/>
    <property type="match status" value="1"/>
</dbReference>
<evidence type="ECO:0000259" key="12">
    <source>
        <dbReference type="SMART" id="SM00458"/>
    </source>
</evidence>
<feature type="region of interest" description="Disordered" evidence="10">
    <location>
        <begin position="309"/>
        <end position="333"/>
    </location>
</feature>
<comment type="caution">
    <text evidence="13">The sequence shown here is derived from an EMBL/GenBank/DDBJ whole genome shotgun (WGS) entry which is preliminary data.</text>
</comment>
<dbReference type="RefSeq" id="WP_380838178.1">
    <property type="nucleotide sequence ID" value="NZ_JBHSFP010000003.1"/>
</dbReference>
<evidence type="ECO:0000256" key="8">
    <source>
        <dbReference type="ARBA" id="ARBA00023326"/>
    </source>
</evidence>
<evidence type="ECO:0000256" key="11">
    <source>
        <dbReference type="SAM" id="SignalP"/>
    </source>
</evidence>
<dbReference type="Gene3D" id="3.40.50.1820">
    <property type="entry name" value="alpha/beta hydrolase"/>
    <property type="match status" value="1"/>
</dbReference>
<evidence type="ECO:0000256" key="6">
    <source>
        <dbReference type="ARBA" id="ARBA00022801"/>
    </source>
</evidence>